<evidence type="ECO:0000313" key="11">
    <source>
        <dbReference type="Proteomes" id="UP000306985"/>
    </source>
</evidence>
<keyword evidence="6 7" id="KW-0472">Membrane</keyword>
<keyword evidence="4 7" id="KW-0812">Transmembrane</keyword>
<evidence type="ECO:0000259" key="9">
    <source>
        <dbReference type="PROSITE" id="PS50928"/>
    </source>
</evidence>
<gene>
    <name evidence="10" type="ORF">FDO65_06930</name>
</gene>
<dbReference type="CDD" id="cd06261">
    <property type="entry name" value="TM_PBP2"/>
    <property type="match status" value="1"/>
</dbReference>
<comment type="subcellular location">
    <subcellularLocation>
        <location evidence="1 7">Cell membrane</location>
        <topology evidence="1 7">Multi-pass membrane protein</topology>
    </subcellularLocation>
</comment>
<feature type="transmembrane region" description="Helical" evidence="7">
    <location>
        <begin position="156"/>
        <end position="176"/>
    </location>
</feature>
<dbReference type="PANTHER" id="PTHR30151">
    <property type="entry name" value="ALKANE SULFONATE ABC TRANSPORTER-RELATED, MEMBRANE SUBUNIT"/>
    <property type="match status" value="1"/>
</dbReference>
<feature type="transmembrane region" description="Helical" evidence="7">
    <location>
        <begin position="209"/>
        <end position="231"/>
    </location>
</feature>
<feature type="transmembrane region" description="Helical" evidence="7">
    <location>
        <begin position="36"/>
        <end position="66"/>
    </location>
</feature>
<organism evidence="10 11">
    <name type="scientific">Nakamurella flava</name>
    <dbReference type="NCBI Taxonomy" id="2576308"/>
    <lineage>
        <taxon>Bacteria</taxon>
        <taxon>Bacillati</taxon>
        <taxon>Actinomycetota</taxon>
        <taxon>Actinomycetes</taxon>
        <taxon>Nakamurellales</taxon>
        <taxon>Nakamurellaceae</taxon>
        <taxon>Nakamurella</taxon>
    </lineage>
</organism>
<keyword evidence="11" id="KW-1185">Reference proteome</keyword>
<dbReference type="RefSeq" id="WP_137448632.1">
    <property type="nucleotide sequence ID" value="NZ_SZZH01000001.1"/>
</dbReference>
<dbReference type="GO" id="GO:0005886">
    <property type="term" value="C:plasma membrane"/>
    <property type="evidence" value="ECO:0007669"/>
    <property type="project" value="UniProtKB-SubCell"/>
</dbReference>
<keyword evidence="2 7" id="KW-0813">Transport</keyword>
<sequence>MTIGTWARPGATTDDGRPAGAATGNRGARRRRTVGAAVRSAVPAAAVVLILLIGWQVAVTVLAVRPQILPSPVRVVQQGWLDRADLFANAVATLGVTLAGFAVSLVVSWVVAVAVDFVPLLRRALVPLLVGSQTLPIIAIAPLFIIWFGFGLLPKVLVVVLTTFFPVAIGLIEGFAAADRDGSKLLAGMGASRWQQFRYLRLPGALPRFFTALRIGITYAVVAAIFAEYVGSASGLGIYMATAKNSFRTDLVLAAVAITAVLSITLFALTFLVERWVCPWRRPRRGGAERPR</sequence>
<feature type="transmembrane region" description="Helical" evidence="7">
    <location>
        <begin position="86"/>
        <end position="112"/>
    </location>
</feature>
<dbReference type="AlphaFoldDB" id="A0A4U6QMF3"/>
<evidence type="ECO:0000256" key="7">
    <source>
        <dbReference type="RuleBase" id="RU363032"/>
    </source>
</evidence>
<dbReference type="Proteomes" id="UP000306985">
    <property type="component" value="Unassembled WGS sequence"/>
</dbReference>
<protein>
    <submittedName>
        <fullName evidence="10">ABC transporter permease</fullName>
    </submittedName>
</protein>
<dbReference type="EMBL" id="SZZH01000001">
    <property type="protein sequence ID" value="TKV61328.1"/>
    <property type="molecule type" value="Genomic_DNA"/>
</dbReference>
<name>A0A4U6QMF3_9ACTN</name>
<proteinExistence type="inferred from homology"/>
<keyword evidence="5 7" id="KW-1133">Transmembrane helix</keyword>
<dbReference type="PANTHER" id="PTHR30151:SF20">
    <property type="entry name" value="ABC TRANSPORTER PERMEASE PROTEIN HI_0355-RELATED"/>
    <property type="match status" value="1"/>
</dbReference>
<dbReference type="GO" id="GO:0055085">
    <property type="term" value="P:transmembrane transport"/>
    <property type="evidence" value="ECO:0007669"/>
    <property type="project" value="InterPro"/>
</dbReference>
<comment type="similarity">
    <text evidence="7">Belongs to the binding-protein-dependent transport system permease family.</text>
</comment>
<dbReference type="InterPro" id="IPR000515">
    <property type="entry name" value="MetI-like"/>
</dbReference>
<evidence type="ECO:0000256" key="3">
    <source>
        <dbReference type="ARBA" id="ARBA00022475"/>
    </source>
</evidence>
<dbReference type="SUPFAM" id="SSF161098">
    <property type="entry name" value="MetI-like"/>
    <property type="match status" value="1"/>
</dbReference>
<keyword evidence="3" id="KW-1003">Cell membrane</keyword>
<evidence type="ECO:0000256" key="1">
    <source>
        <dbReference type="ARBA" id="ARBA00004651"/>
    </source>
</evidence>
<evidence type="ECO:0000256" key="6">
    <source>
        <dbReference type="ARBA" id="ARBA00023136"/>
    </source>
</evidence>
<feature type="region of interest" description="Disordered" evidence="8">
    <location>
        <begin position="1"/>
        <end position="28"/>
    </location>
</feature>
<comment type="caution">
    <text evidence="10">The sequence shown here is derived from an EMBL/GenBank/DDBJ whole genome shotgun (WGS) entry which is preliminary data.</text>
</comment>
<evidence type="ECO:0000313" key="10">
    <source>
        <dbReference type="EMBL" id="TKV61328.1"/>
    </source>
</evidence>
<evidence type="ECO:0000256" key="8">
    <source>
        <dbReference type="SAM" id="MobiDB-lite"/>
    </source>
</evidence>
<dbReference type="Gene3D" id="1.10.3720.10">
    <property type="entry name" value="MetI-like"/>
    <property type="match status" value="1"/>
</dbReference>
<dbReference type="Pfam" id="PF00528">
    <property type="entry name" value="BPD_transp_1"/>
    <property type="match status" value="1"/>
</dbReference>
<evidence type="ECO:0000256" key="5">
    <source>
        <dbReference type="ARBA" id="ARBA00022989"/>
    </source>
</evidence>
<dbReference type="OrthoDB" id="7274389at2"/>
<reference evidence="10 11" key="1">
    <citation type="submission" date="2019-05" db="EMBL/GenBank/DDBJ databases">
        <title>Nakamurella sp. N5BH11, whole genome shotgun sequence.</title>
        <authorList>
            <person name="Tuo L."/>
        </authorList>
    </citation>
    <scope>NUCLEOTIDE SEQUENCE [LARGE SCALE GENOMIC DNA]</scope>
    <source>
        <strain evidence="10 11">N5BH11</strain>
    </source>
</reference>
<accession>A0A4U6QMF3</accession>
<evidence type="ECO:0000256" key="4">
    <source>
        <dbReference type="ARBA" id="ARBA00022692"/>
    </source>
</evidence>
<evidence type="ECO:0000256" key="2">
    <source>
        <dbReference type="ARBA" id="ARBA00022448"/>
    </source>
</evidence>
<feature type="transmembrane region" description="Helical" evidence="7">
    <location>
        <begin position="124"/>
        <end position="150"/>
    </location>
</feature>
<feature type="domain" description="ABC transmembrane type-1" evidence="9">
    <location>
        <begin position="90"/>
        <end position="273"/>
    </location>
</feature>
<feature type="transmembrane region" description="Helical" evidence="7">
    <location>
        <begin position="251"/>
        <end position="273"/>
    </location>
</feature>
<dbReference type="InterPro" id="IPR035906">
    <property type="entry name" value="MetI-like_sf"/>
</dbReference>
<dbReference type="PROSITE" id="PS50928">
    <property type="entry name" value="ABC_TM1"/>
    <property type="match status" value="1"/>
</dbReference>